<keyword evidence="3" id="KW-1185">Reference proteome</keyword>
<dbReference type="AlphaFoldDB" id="A0A1I4D288"/>
<gene>
    <name evidence="2" type="ORF">SAMN05444581_13212</name>
</gene>
<evidence type="ECO:0000313" key="3">
    <source>
        <dbReference type="Proteomes" id="UP000198755"/>
    </source>
</evidence>
<evidence type="ECO:0000313" key="2">
    <source>
        <dbReference type="EMBL" id="SFK86191.1"/>
    </source>
</evidence>
<name>A0A1I4D288_9HYPH</name>
<dbReference type="STRING" id="1612308.SAMN05444581_13212"/>
<protein>
    <submittedName>
        <fullName evidence="2">Uncharacterized protein</fullName>
    </submittedName>
</protein>
<proteinExistence type="predicted"/>
<dbReference type="Proteomes" id="UP000198755">
    <property type="component" value="Unassembled WGS sequence"/>
</dbReference>
<feature type="region of interest" description="Disordered" evidence="1">
    <location>
        <begin position="17"/>
        <end position="56"/>
    </location>
</feature>
<accession>A0A1I4D288</accession>
<dbReference type="EMBL" id="FOSN01000032">
    <property type="protein sequence ID" value="SFK86191.1"/>
    <property type="molecule type" value="Genomic_DNA"/>
</dbReference>
<evidence type="ECO:0000256" key="1">
    <source>
        <dbReference type="SAM" id="MobiDB-lite"/>
    </source>
</evidence>
<organism evidence="2 3">
    <name type="scientific">Methylocapsa palsarum</name>
    <dbReference type="NCBI Taxonomy" id="1612308"/>
    <lineage>
        <taxon>Bacteria</taxon>
        <taxon>Pseudomonadati</taxon>
        <taxon>Pseudomonadota</taxon>
        <taxon>Alphaproteobacteria</taxon>
        <taxon>Hyphomicrobiales</taxon>
        <taxon>Beijerinckiaceae</taxon>
        <taxon>Methylocapsa</taxon>
    </lineage>
</organism>
<reference evidence="2 3" key="1">
    <citation type="submission" date="2016-10" db="EMBL/GenBank/DDBJ databases">
        <authorList>
            <person name="de Groot N.N."/>
        </authorList>
    </citation>
    <scope>NUCLEOTIDE SEQUENCE [LARGE SCALE GENOMIC DNA]</scope>
    <source>
        <strain evidence="2 3">NE2</strain>
    </source>
</reference>
<sequence>MLPMEITGRMAASPSCSSKAAIPFSARPPHRQNDRFPNYALMNGLAGNHPKPPGIEVDGAQSFLLAEDGRKEKGNGTLGI</sequence>